<evidence type="ECO:0000256" key="1">
    <source>
        <dbReference type="SAM" id="Coils"/>
    </source>
</evidence>
<dbReference type="GO" id="GO:0005764">
    <property type="term" value="C:lysosome"/>
    <property type="evidence" value="ECO:0007669"/>
    <property type="project" value="TreeGrafter"/>
</dbReference>
<dbReference type="GO" id="GO:0072383">
    <property type="term" value="P:plus-end-directed vesicle transport along microtubule"/>
    <property type="evidence" value="ECO:0007669"/>
    <property type="project" value="TreeGrafter"/>
</dbReference>
<keyword evidence="4" id="KW-1185">Reference proteome</keyword>
<dbReference type="AlphaFoldDB" id="G7YKW6"/>
<feature type="compositionally biased region" description="Polar residues" evidence="2">
    <location>
        <begin position="476"/>
        <end position="494"/>
    </location>
</feature>
<feature type="coiled-coil region" evidence="1">
    <location>
        <begin position="393"/>
        <end position="434"/>
    </location>
</feature>
<gene>
    <name evidence="3" type="ORF">CLF_110591</name>
</gene>
<dbReference type="GO" id="GO:1901098">
    <property type="term" value="P:positive regulation of autophagosome maturation"/>
    <property type="evidence" value="ECO:0007669"/>
    <property type="project" value="TreeGrafter"/>
</dbReference>
<dbReference type="Proteomes" id="UP000008909">
    <property type="component" value="Unassembled WGS sequence"/>
</dbReference>
<feature type="coiled-coil region" evidence="1">
    <location>
        <begin position="608"/>
        <end position="950"/>
    </location>
</feature>
<feature type="region of interest" description="Disordered" evidence="2">
    <location>
        <begin position="1106"/>
        <end position="1131"/>
    </location>
</feature>
<accession>G7YKW6</accession>
<dbReference type="EMBL" id="DF143538">
    <property type="protein sequence ID" value="GAA53597.1"/>
    <property type="molecule type" value="Genomic_DNA"/>
</dbReference>
<feature type="region of interest" description="Disordered" evidence="2">
    <location>
        <begin position="455"/>
        <end position="507"/>
    </location>
</feature>
<dbReference type="GO" id="GO:0005776">
    <property type="term" value="C:autophagosome"/>
    <property type="evidence" value="ECO:0007669"/>
    <property type="project" value="TreeGrafter"/>
</dbReference>
<protein>
    <submittedName>
        <fullName evidence="3">Rootletin</fullName>
    </submittedName>
</protein>
<name>G7YKW6_CLOSI</name>
<evidence type="ECO:0000256" key="2">
    <source>
        <dbReference type="SAM" id="MobiDB-lite"/>
    </source>
</evidence>
<reference evidence="3" key="1">
    <citation type="journal article" date="2011" name="Genome Biol.">
        <title>The draft genome of the carcinogenic human liver fluke Clonorchis sinensis.</title>
        <authorList>
            <person name="Wang X."/>
            <person name="Chen W."/>
            <person name="Huang Y."/>
            <person name="Sun J."/>
            <person name="Men J."/>
            <person name="Liu H."/>
            <person name="Luo F."/>
            <person name="Guo L."/>
            <person name="Lv X."/>
            <person name="Deng C."/>
            <person name="Zhou C."/>
            <person name="Fan Y."/>
            <person name="Li X."/>
            <person name="Huang L."/>
            <person name="Hu Y."/>
            <person name="Liang C."/>
            <person name="Hu X."/>
            <person name="Xu J."/>
            <person name="Yu X."/>
        </authorList>
    </citation>
    <scope>NUCLEOTIDE SEQUENCE [LARGE SCALE GENOMIC DNA]</scope>
    <source>
        <strain evidence="3">Henan</strain>
    </source>
</reference>
<proteinExistence type="predicted"/>
<keyword evidence="1" id="KW-0175">Coiled coil</keyword>
<feature type="coiled-coil region" evidence="1">
    <location>
        <begin position="340"/>
        <end position="367"/>
    </location>
</feature>
<organism evidence="3 4">
    <name type="scientific">Clonorchis sinensis</name>
    <name type="common">Chinese liver fluke</name>
    <dbReference type="NCBI Taxonomy" id="79923"/>
    <lineage>
        <taxon>Eukaryota</taxon>
        <taxon>Metazoa</taxon>
        <taxon>Spiralia</taxon>
        <taxon>Lophotrochozoa</taxon>
        <taxon>Platyhelminthes</taxon>
        <taxon>Trematoda</taxon>
        <taxon>Digenea</taxon>
        <taxon>Opisthorchiida</taxon>
        <taxon>Opisthorchiata</taxon>
        <taxon>Opisthorchiidae</taxon>
        <taxon>Clonorchis</taxon>
    </lineage>
</organism>
<dbReference type="PANTHER" id="PTHR46753">
    <property type="entry name" value="FYVE AND COILED-COIL DOMAIN-CONTAINING PROTEIN 1"/>
    <property type="match status" value="1"/>
</dbReference>
<feature type="coiled-coil region" evidence="1">
    <location>
        <begin position="538"/>
        <end position="572"/>
    </location>
</feature>
<dbReference type="PANTHER" id="PTHR46753:SF2">
    <property type="entry name" value="FYVE AND COILED-COIL DOMAIN-CONTAINING PROTEIN 1"/>
    <property type="match status" value="1"/>
</dbReference>
<reference key="2">
    <citation type="submission" date="2011-10" db="EMBL/GenBank/DDBJ databases">
        <title>The genome and transcriptome sequence of Clonorchis sinensis provide insights into the carcinogenic liver fluke.</title>
        <authorList>
            <person name="Wang X."/>
            <person name="Huang Y."/>
            <person name="Chen W."/>
            <person name="Liu H."/>
            <person name="Guo L."/>
            <person name="Chen Y."/>
            <person name="Luo F."/>
            <person name="Zhou W."/>
            <person name="Sun J."/>
            <person name="Mao Q."/>
            <person name="Liang P."/>
            <person name="Zhou C."/>
            <person name="Tian Y."/>
            <person name="Men J."/>
            <person name="Lv X."/>
            <person name="Huang L."/>
            <person name="Zhou J."/>
            <person name="Hu Y."/>
            <person name="Li R."/>
            <person name="Zhang F."/>
            <person name="Lei H."/>
            <person name="Li X."/>
            <person name="Hu X."/>
            <person name="Liang C."/>
            <person name="Xu J."/>
            <person name="Wu Z."/>
            <person name="Yu X."/>
        </authorList>
    </citation>
    <scope>NUCLEOTIDE SEQUENCE</scope>
    <source>
        <strain>Henan</strain>
    </source>
</reference>
<feature type="coiled-coil region" evidence="1">
    <location>
        <begin position="1013"/>
        <end position="1072"/>
    </location>
</feature>
<sequence>MSSSWRSSQTVMRLSCKQYRRITNPILPFDVRDCRNHTSLRVPGKDLNIHMKRLLSCPVAPCIIVGLVAFRFHPGLSAFRQLVDLCCNGFLHGDLVQFLKCLMAAYRVAFDRAFKKVLSATNLHRLTSGTSPVYPNDHFSKLANLRRETLWDVKESRRGSVIKRCHIETNQIHHHHSSKAIVRTIVTLGVTYKNGSPKVRKISVTHSSKPHCVNTSAVGDFCKPNMAATPIALWTDNPIRFASDLAATAAGQQGRTASCTQKLIFIPKYPDYVVGFNGRSLDQTGQQLLQLKLLLLVRWTRLTLCAACQKQECKIRVLWLAKCPISPVPFTRLWRCIGRCASLRKEVASAERRVTDLQGKLTSREKEFKQALDHATCEQSRLTEARNQLQSGIEAVNADVAELRLTLNDADTKILTLESSLSRSEEVRRELEQKLGSIHSSLRRLLGYRQGRRSTAVGRRAVSKSPARCLPIRGSPTGSRNASPGDQLFQSPLNRSPEPCPDAERRCGRDPGDCGIPSASDLDPECVRLALHEFLQRHTAVKRDLEDAYAQIQSLQARLQEQSEQTEGWARRLHQVQQALCEAEAGRRGVDGQLSSTQTALMLQEEALRKNERDRKLLGDKISQLERQLAASESEKREEQEKLEKMRQAEARLEEELRLSRCALEEAENRITQLEVARRSLEGELQRSKLCVTDKETENNILQDRIDTLCKQIQELESKSQSLQITIDRLSSALSKSEELGNVNKDKIHQLNLSLAERVQTIEDLENRLHDLQKSMANCDQDRRIVQERLENVKSLLQEQKLQNQQLLERIQALQAEINEGEAKRSELEGQIRKLNNTLSNRQQSEQDTNKQLQLAVSERQELQERVSSLQRALYEAETERELLAKSSTHLEKDRQKLRRNLEKVEREKLHHEEILNKGNIDRTGLELTLRRLEEENTDQKRQVQYLQSIRPLHSATANHVNHSFRTAPPRLIMYSRYRRFMMPRYTSSTDMDVRLSLTRLTELEHLHAKRLTDVANRHREETEREMQRLKNSQAQAERALEARERAHRQRVRSLEEQMAAVKEQLACEQRKRQQTLSTKPGRFSDIPSRDMRQLLEVGDAVTRGTSATGVDTRPHVCPGAEKRQCRIPKK</sequence>
<dbReference type="SUPFAM" id="SSF57997">
    <property type="entry name" value="Tropomyosin"/>
    <property type="match status" value="2"/>
</dbReference>
<dbReference type="Gene3D" id="1.10.287.1490">
    <property type="match status" value="1"/>
</dbReference>
<evidence type="ECO:0000313" key="3">
    <source>
        <dbReference type="EMBL" id="GAA53597.1"/>
    </source>
</evidence>
<evidence type="ECO:0000313" key="4">
    <source>
        <dbReference type="Proteomes" id="UP000008909"/>
    </source>
</evidence>
<dbReference type="GO" id="GO:0005770">
    <property type="term" value="C:late endosome"/>
    <property type="evidence" value="ECO:0007669"/>
    <property type="project" value="TreeGrafter"/>
</dbReference>